<dbReference type="PANTHER" id="PTHR19271">
    <property type="entry name" value="CYTOCHROME B"/>
    <property type="match status" value="1"/>
</dbReference>
<evidence type="ECO:0000256" key="18">
    <source>
        <dbReference type="ARBA" id="ARBA00032600"/>
    </source>
</evidence>
<dbReference type="Gene3D" id="1.20.810.10">
    <property type="entry name" value="Cytochrome Bc1 Complex, Chain C"/>
    <property type="match status" value="1"/>
</dbReference>
<dbReference type="GO" id="GO:0008121">
    <property type="term" value="F:quinol-cytochrome-c reductase activity"/>
    <property type="evidence" value="ECO:0007669"/>
    <property type="project" value="TreeGrafter"/>
</dbReference>
<evidence type="ECO:0000256" key="11">
    <source>
        <dbReference type="ARBA" id="ARBA00022989"/>
    </source>
</evidence>
<comment type="function">
    <text evidence="1">Component of the ubiquinol-cytochrome c reductase complex (complex III or cytochrome b-c1 complex) that is part of the mitochondrial respiratory chain. The b-c1 complex mediates electron transfer from ubiquinol to cytochrome c. Contributes to the generation of a proton gradient across the mitochondrial membrane that is then used for ATP synthesis.</text>
</comment>
<evidence type="ECO:0000256" key="4">
    <source>
        <dbReference type="ARBA" id="ARBA00022448"/>
    </source>
</evidence>
<evidence type="ECO:0000256" key="12">
    <source>
        <dbReference type="ARBA" id="ARBA00023004"/>
    </source>
</evidence>
<feature type="transmembrane region" description="Helical" evidence="20">
    <location>
        <begin position="101"/>
        <end position="124"/>
    </location>
</feature>
<feature type="transmembrane region" description="Helical" evidence="20">
    <location>
        <begin position="167"/>
        <end position="191"/>
    </location>
</feature>
<evidence type="ECO:0000256" key="2">
    <source>
        <dbReference type="ARBA" id="ARBA00004448"/>
    </source>
</evidence>
<keyword evidence="7 20" id="KW-0812">Transmembrane</keyword>
<evidence type="ECO:0000256" key="10">
    <source>
        <dbReference type="ARBA" id="ARBA00022982"/>
    </source>
</evidence>
<keyword evidence="12" id="KW-0408">Iron</keyword>
<evidence type="ECO:0000256" key="14">
    <source>
        <dbReference type="ARBA" id="ARBA00023128"/>
    </source>
</evidence>
<evidence type="ECO:0000256" key="9">
    <source>
        <dbReference type="ARBA" id="ARBA00022792"/>
    </source>
</evidence>
<dbReference type="GO" id="GO:0046872">
    <property type="term" value="F:metal ion binding"/>
    <property type="evidence" value="ECO:0007669"/>
    <property type="project" value="UniProtKB-KW"/>
</dbReference>
<keyword evidence="4" id="KW-0813">Transport</keyword>
<name>A0A0M4JC53_9TREM</name>
<feature type="transmembrane region" description="Helical" evidence="20">
    <location>
        <begin position="75"/>
        <end position="95"/>
    </location>
</feature>
<dbReference type="PANTHER" id="PTHR19271:SF16">
    <property type="entry name" value="CYTOCHROME B"/>
    <property type="match status" value="1"/>
</dbReference>
<evidence type="ECO:0000256" key="13">
    <source>
        <dbReference type="ARBA" id="ARBA00023075"/>
    </source>
</evidence>
<reference evidence="23" key="1">
    <citation type="submission" date="2015-04" db="EMBL/GenBank/DDBJ databases">
        <authorList>
            <person name="Liu Z."/>
            <person name="Wang C."/>
            <person name="Zhang Y."/>
            <person name="Chang Q."/>
            <person name="Zhang Y."/>
        </authorList>
    </citation>
    <scope>NUCLEOTIDE SEQUENCE</scope>
</reference>
<evidence type="ECO:0000256" key="16">
    <source>
        <dbReference type="ARBA" id="ARBA00029812"/>
    </source>
</evidence>
<dbReference type="Pfam" id="PF00033">
    <property type="entry name" value="Cytochrome_B"/>
    <property type="match status" value="1"/>
</dbReference>
<dbReference type="GO" id="GO:0016491">
    <property type="term" value="F:oxidoreductase activity"/>
    <property type="evidence" value="ECO:0007669"/>
    <property type="project" value="UniProtKB-UniRule"/>
</dbReference>
<evidence type="ECO:0000259" key="22">
    <source>
        <dbReference type="PROSITE" id="PS51003"/>
    </source>
</evidence>
<feature type="domain" description="Cytochrome b/b6 C-terminal region profile" evidence="22">
    <location>
        <begin position="202"/>
        <end position="263"/>
    </location>
</feature>
<evidence type="ECO:0000256" key="6">
    <source>
        <dbReference type="ARBA" id="ARBA00022660"/>
    </source>
</evidence>
<dbReference type="AlphaFoldDB" id="A0A0M4JC53"/>
<evidence type="ECO:0000256" key="1">
    <source>
        <dbReference type="ARBA" id="ARBA00002566"/>
    </source>
</evidence>
<keyword evidence="8" id="KW-0479">Metal-binding</keyword>
<dbReference type="SUPFAM" id="SSF81342">
    <property type="entry name" value="Transmembrane di-heme cytochromes"/>
    <property type="match status" value="1"/>
</dbReference>
<dbReference type="InterPro" id="IPR005797">
    <property type="entry name" value="Cyt_b/b6_N"/>
</dbReference>
<proteinExistence type="predicted"/>
<protein>
    <recommendedName>
        <fullName evidence="3">Cytochrome b</fullName>
    </recommendedName>
    <alternativeName>
        <fullName evidence="17">Complex III subunit 3</fullName>
    </alternativeName>
    <alternativeName>
        <fullName evidence="18">Complex III subunit III</fullName>
    </alternativeName>
    <alternativeName>
        <fullName evidence="16">Cytochrome b-c1 complex subunit 3</fullName>
    </alternativeName>
    <alternativeName>
        <fullName evidence="19">Ubiquinol-cytochrome-c reductase complex cytochrome b subunit</fullName>
    </alternativeName>
</protein>
<keyword evidence="11 20" id="KW-1133">Transmembrane helix</keyword>
<evidence type="ECO:0000256" key="5">
    <source>
        <dbReference type="ARBA" id="ARBA00022617"/>
    </source>
</evidence>
<keyword evidence="5" id="KW-0349">Heme</keyword>
<dbReference type="InterPro" id="IPR016174">
    <property type="entry name" value="Di-haem_cyt_TM"/>
</dbReference>
<feature type="transmembrane region" description="Helical" evidence="20">
    <location>
        <begin position="131"/>
        <end position="155"/>
    </location>
</feature>
<keyword evidence="6" id="KW-0679">Respiratory chain</keyword>
<dbReference type="PROSITE" id="PS51002">
    <property type="entry name" value="CYTB_NTER"/>
    <property type="match status" value="1"/>
</dbReference>
<sequence length="357" mass="40321">MIFLIRSNVVNLPTNVSLNYLWCGGFMISFFLILQVVSGVILSLLYVADSCLSFGCVLSFTSEGLFLWLFRYSHIWGVTFIFILFFVLMGRALYYSSYSMFGVWNVGFVLYLLMMIEAFLSYILPWHQMSYWAATVLTSVLNSIPIVGSVLYKFVVGGFSVTNVTLVRVFSAHVCLAFVILGFSVIHLFYLHKGGSNNPLFVFGGYGDVILFHSYYTTKDGFVLMCWGALLLVCPDLVLDVESYIEADPLVSPVSIKSEWYFFSLLCYASFYSVNGWSVNSGFSFFICFMVAHLNSILRLWFSSSVCFLMKGFNFWFIEVLGGLSSSVPLCNDKNDRKSFGNCTIVYVKGIMGNSLF</sequence>
<evidence type="ECO:0000256" key="15">
    <source>
        <dbReference type="ARBA" id="ARBA00023136"/>
    </source>
</evidence>
<evidence type="ECO:0000256" key="17">
    <source>
        <dbReference type="ARBA" id="ARBA00031681"/>
    </source>
</evidence>
<keyword evidence="9" id="KW-0999">Mitochondrion inner membrane</keyword>
<gene>
    <name evidence="23" type="primary">CYTB</name>
</gene>
<keyword evidence="15 20" id="KW-0472">Membrane</keyword>
<evidence type="ECO:0000256" key="8">
    <source>
        <dbReference type="ARBA" id="ARBA00022723"/>
    </source>
</evidence>
<geneLocation type="mitochondrion" evidence="23"/>
<keyword evidence="10" id="KW-0249">Electron transport</keyword>
<dbReference type="InterPro" id="IPR005798">
    <property type="entry name" value="Cyt_b/b6_C"/>
</dbReference>
<reference evidence="23" key="2">
    <citation type="journal article" date="2016" name="Korean J. Parasitol.">
        <title>Complete Mitochondrial Genome of Echinostoma hortense (Digenea: Echinostomatidae).</title>
        <authorList>
            <person name="Liu Z.X."/>
            <person name="Zhang Y."/>
            <person name="Liu Y.T."/>
            <person name="Chang Q.C."/>
            <person name="Su X."/>
            <person name="Fu X."/>
            <person name="Yue D.M."/>
            <person name="Gao Y."/>
            <person name="Wang C.R."/>
        </authorList>
    </citation>
    <scope>NUCLEOTIDE SEQUENCE</scope>
</reference>
<accession>A0A0M4JC53</accession>
<feature type="domain" description="Cytochrome b/b6 N-terminal region profile" evidence="21">
    <location>
        <begin position="1"/>
        <end position="200"/>
    </location>
</feature>
<evidence type="ECO:0000256" key="20">
    <source>
        <dbReference type="SAM" id="Phobius"/>
    </source>
</evidence>
<evidence type="ECO:0000313" key="23">
    <source>
        <dbReference type="EMBL" id="ALD62339.1"/>
    </source>
</evidence>
<keyword evidence="13" id="KW-0830">Ubiquinone</keyword>
<comment type="subcellular location">
    <subcellularLocation>
        <location evidence="2">Mitochondrion inner membrane</location>
        <topology evidence="2">Multi-pass membrane protein</topology>
    </subcellularLocation>
</comment>
<evidence type="ECO:0000256" key="19">
    <source>
        <dbReference type="ARBA" id="ARBA00032818"/>
    </source>
</evidence>
<organism evidence="23">
    <name type="scientific">Echinostoma hortense</name>
    <dbReference type="NCBI Taxonomy" id="48216"/>
    <lineage>
        <taxon>Eukaryota</taxon>
        <taxon>Metazoa</taxon>
        <taxon>Spiralia</taxon>
        <taxon>Lophotrochozoa</taxon>
        <taxon>Platyhelminthes</taxon>
        <taxon>Trematoda</taxon>
        <taxon>Digenea</taxon>
        <taxon>Plagiorchiida</taxon>
        <taxon>Echinostomata</taxon>
        <taxon>Echinostomatoidea</taxon>
        <taxon>Echinostomatidae</taxon>
        <taxon>Echinostoma</taxon>
    </lineage>
</organism>
<feature type="transmembrane region" description="Helical" evidence="20">
    <location>
        <begin position="283"/>
        <end position="302"/>
    </location>
</feature>
<dbReference type="GO" id="GO:0006122">
    <property type="term" value="P:mitochondrial electron transport, ubiquinol to cytochrome c"/>
    <property type="evidence" value="ECO:0007669"/>
    <property type="project" value="TreeGrafter"/>
</dbReference>
<evidence type="ECO:0000256" key="3">
    <source>
        <dbReference type="ARBA" id="ARBA00013531"/>
    </source>
</evidence>
<dbReference type="EMBL" id="KR062182">
    <property type="protein sequence ID" value="ALD62339.1"/>
    <property type="molecule type" value="Genomic_DNA"/>
</dbReference>
<keyword evidence="14 23" id="KW-0496">Mitochondrion</keyword>
<dbReference type="InterPro" id="IPR027387">
    <property type="entry name" value="Cytb/b6-like_sf"/>
</dbReference>
<feature type="transmembrane region" description="Helical" evidence="20">
    <location>
        <begin position="20"/>
        <end position="46"/>
    </location>
</feature>
<evidence type="ECO:0000256" key="7">
    <source>
        <dbReference type="ARBA" id="ARBA00022692"/>
    </source>
</evidence>
<dbReference type="PROSITE" id="PS51003">
    <property type="entry name" value="CYTB_CTER"/>
    <property type="match status" value="1"/>
</dbReference>
<dbReference type="GO" id="GO:0005743">
    <property type="term" value="C:mitochondrial inner membrane"/>
    <property type="evidence" value="ECO:0007669"/>
    <property type="project" value="UniProtKB-SubCell"/>
</dbReference>
<evidence type="ECO:0000259" key="21">
    <source>
        <dbReference type="PROSITE" id="PS51002"/>
    </source>
</evidence>